<dbReference type="AlphaFoldDB" id="A0A1F6NWN5"/>
<proteinExistence type="predicted"/>
<comment type="caution">
    <text evidence="1">The sequence shown here is derived from an EMBL/GenBank/DDBJ whole genome shotgun (WGS) entry which is preliminary data.</text>
</comment>
<organism evidence="1 2">
    <name type="scientific">Candidatus Magasanikbacteria bacterium RIFOXYC2_FULL_42_28</name>
    <dbReference type="NCBI Taxonomy" id="1798704"/>
    <lineage>
        <taxon>Bacteria</taxon>
        <taxon>Candidatus Magasanikiibacteriota</taxon>
    </lineage>
</organism>
<evidence type="ECO:0000313" key="1">
    <source>
        <dbReference type="EMBL" id="OGH88278.1"/>
    </source>
</evidence>
<gene>
    <name evidence="1" type="ORF">A3J93_02040</name>
</gene>
<reference evidence="1 2" key="1">
    <citation type="journal article" date="2016" name="Nat. Commun.">
        <title>Thousands of microbial genomes shed light on interconnected biogeochemical processes in an aquifer system.</title>
        <authorList>
            <person name="Anantharaman K."/>
            <person name="Brown C.T."/>
            <person name="Hug L.A."/>
            <person name="Sharon I."/>
            <person name="Castelle C.J."/>
            <person name="Probst A.J."/>
            <person name="Thomas B.C."/>
            <person name="Singh A."/>
            <person name="Wilkins M.J."/>
            <person name="Karaoz U."/>
            <person name="Brodie E.L."/>
            <person name="Williams K.H."/>
            <person name="Hubbard S.S."/>
            <person name="Banfield J.F."/>
        </authorList>
    </citation>
    <scope>NUCLEOTIDE SEQUENCE [LARGE SCALE GENOMIC DNA]</scope>
</reference>
<dbReference type="Proteomes" id="UP000177907">
    <property type="component" value="Unassembled WGS sequence"/>
</dbReference>
<dbReference type="EMBL" id="MFQZ01000004">
    <property type="protein sequence ID" value="OGH88278.1"/>
    <property type="molecule type" value="Genomic_DNA"/>
</dbReference>
<accession>A0A1F6NWN5</accession>
<name>A0A1F6NWN5_9BACT</name>
<protein>
    <submittedName>
        <fullName evidence="1">Uncharacterized protein</fullName>
    </submittedName>
</protein>
<evidence type="ECO:0000313" key="2">
    <source>
        <dbReference type="Proteomes" id="UP000177907"/>
    </source>
</evidence>
<sequence length="171" mass="18082">MTRTTQALLGVFGLVLVGAIAFLSFTHTSRTEVVEEVQILRQEVQDAKYAKADAMSDEFKLVRREFAAADAALSERLSGVEGGLKSANIRIRKAREEAGNALASVINLEGALARKADAEAVEDALAAKADVAALATKADSEAVEANFALKADVDALARRLAGIEPRVSALE</sequence>